<feature type="compositionally biased region" description="Polar residues" evidence="1">
    <location>
        <begin position="137"/>
        <end position="146"/>
    </location>
</feature>
<proteinExistence type="predicted"/>
<dbReference type="EMBL" id="HBFL01002552">
    <property type="protein sequence ID" value="CAD8761776.1"/>
    <property type="molecule type" value="Transcribed_RNA"/>
</dbReference>
<name>A0A7S0Y7X1_9STRA</name>
<evidence type="ECO:0000256" key="1">
    <source>
        <dbReference type="SAM" id="MobiDB-lite"/>
    </source>
</evidence>
<dbReference type="AlphaFoldDB" id="A0A7S0Y7X1"/>
<feature type="region of interest" description="Disordered" evidence="1">
    <location>
        <begin position="254"/>
        <end position="279"/>
    </location>
</feature>
<accession>A0A7S0Y7X1</accession>
<feature type="compositionally biased region" description="Basic and acidic residues" evidence="1">
    <location>
        <begin position="121"/>
        <end position="134"/>
    </location>
</feature>
<organism evidence="2">
    <name type="scientific">Pseudo-nitzschia delicatissima</name>
    <dbReference type="NCBI Taxonomy" id="44447"/>
    <lineage>
        <taxon>Eukaryota</taxon>
        <taxon>Sar</taxon>
        <taxon>Stramenopiles</taxon>
        <taxon>Ochrophyta</taxon>
        <taxon>Bacillariophyta</taxon>
        <taxon>Bacillariophyceae</taxon>
        <taxon>Bacillariophycidae</taxon>
        <taxon>Bacillariales</taxon>
        <taxon>Bacillariaceae</taxon>
        <taxon>Pseudo-nitzschia</taxon>
    </lineage>
</organism>
<reference evidence="2" key="1">
    <citation type="submission" date="2021-01" db="EMBL/GenBank/DDBJ databases">
        <authorList>
            <person name="Corre E."/>
            <person name="Pelletier E."/>
            <person name="Niang G."/>
            <person name="Scheremetjew M."/>
            <person name="Finn R."/>
            <person name="Kale V."/>
            <person name="Holt S."/>
            <person name="Cochrane G."/>
            <person name="Meng A."/>
            <person name="Brown T."/>
            <person name="Cohen L."/>
        </authorList>
    </citation>
    <scope>NUCLEOTIDE SEQUENCE</scope>
    <source>
        <strain evidence="2">UNC1205</strain>
    </source>
</reference>
<sequence length="279" mass="29430">MNTNMGALNRNSLMGVSNMRNTSGLMGAMGMNGMGMNSMAPMSYSRELEEMLVMNRLRSEVNTPGDSSLLGSLYNGKPNGDSGGLSGLNMMAGMDESAMLEEFQRRRLRLDAAAKKEEAMSMLRDSERMSRWADKGNGNNKSSLNDSAMDFNSNTSGLNGMNGGGLGSNGANSGMGFMGMSSLGGASGNLDNMNASNLDSMATSSLLSKLASGNGKMSDQFFVQGVSNFGNTNNMANSLMNNLNNNLGPISDSLGDNNGQLPISNNGLGQQQPYNYDMP</sequence>
<feature type="region of interest" description="Disordered" evidence="1">
    <location>
        <begin position="121"/>
        <end position="147"/>
    </location>
</feature>
<evidence type="ECO:0000313" key="2">
    <source>
        <dbReference type="EMBL" id="CAD8761776.1"/>
    </source>
</evidence>
<gene>
    <name evidence="2" type="ORF">PDEL1432_LOCUS1816</name>
</gene>
<protein>
    <submittedName>
        <fullName evidence="2">Uncharacterized protein</fullName>
    </submittedName>
</protein>